<organism evidence="2 3">
    <name type="scientific">Mesorhabditis belari</name>
    <dbReference type="NCBI Taxonomy" id="2138241"/>
    <lineage>
        <taxon>Eukaryota</taxon>
        <taxon>Metazoa</taxon>
        <taxon>Ecdysozoa</taxon>
        <taxon>Nematoda</taxon>
        <taxon>Chromadorea</taxon>
        <taxon>Rhabditida</taxon>
        <taxon>Rhabditina</taxon>
        <taxon>Rhabditomorpha</taxon>
        <taxon>Rhabditoidea</taxon>
        <taxon>Rhabditidae</taxon>
        <taxon>Mesorhabditinae</taxon>
        <taxon>Mesorhabditis</taxon>
    </lineage>
</organism>
<keyword evidence="2" id="KW-1185">Reference proteome</keyword>
<protein>
    <submittedName>
        <fullName evidence="3">Uncharacterized protein</fullName>
    </submittedName>
</protein>
<feature type="signal peptide" evidence="1">
    <location>
        <begin position="1"/>
        <end position="16"/>
    </location>
</feature>
<name>A0AAF3EJE2_9BILA</name>
<dbReference type="WBParaSite" id="MBELARI_LOCUS14135">
    <property type="protein sequence ID" value="MBELARI_LOCUS14135"/>
    <property type="gene ID" value="MBELARI_LOCUS14135"/>
</dbReference>
<feature type="chain" id="PRO_5041982679" evidence="1">
    <location>
        <begin position="17"/>
        <end position="181"/>
    </location>
</feature>
<dbReference type="AlphaFoldDB" id="A0AAF3EJE2"/>
<reference evidence="3" key="1">
    <citation type="submission" date="2024-02" db="UniProtKB">
        <authorList>
            <consortium name="WormBaseParasite"/>
        </authorList>
    </citation>
    <scope>IDENTIFICATION</scope>
</reference>
<keyword evidence="1" id="KW-0732">Signal</keyword>
<evidence type="ECO:0000313" key="2">
    <source>
        <dbReference type="Proteomes" id="UP000887575"/>
    </source>
</evidence>
<proteinExistence type="predicted"/>
<accession>A0AAF3EJE2</accession>
<dbReference type="Proteomes" id="UP000887575">
    <property type="component" value="Unassembled WGS sequence"/>
</dbReference>
<evidence type="ECO:0000313" key="3">
    <source>
        <dbReference type="WBParaSite" id="MBELARI_LOCUS14135"/>
    </source>
</evidence>
<sequence>MIISSLLFIFISSTRSFPTETSNQIEIPEQVPTINGTVYTISSFSPKTFVRTDEFLLNYTSCAQFHFKLTEKRVRLRGYTCLLTEGGFCTLDKFYYPRDKEGCYALRPWKAHPERFAFYFVLERRQRKYGAAKAHRARKIRRSGRVSAEPIGELILDGIMPCSETCTKGQSRPTNDRNTLN</sequence>
<evidence type="ECO:0000256" key="1">
    <source>
        <dbReference type="SAM" id="SignalP"/>
    </source>
</evidence>